<dbReference type="NCBIfam" id="TIGR03170">
    <property type="entry name" value="flgA_cterm"/>
    <property type="match status" value="1"/>
</dbReference>
<protein>
    <recommendedName>
        <fullName evidence="3 7">Flagella basal body P-ring formation protein FlgA</fullName>
    </recommendedName>
</protein>
<evidence type="ECO:0000256" key="4">
    <source>
        <dbReference type="ARBA" id="ARBA00022729"/>
    </source>
</evidence>
<dbReference type="InterPro" id="IPR013974">
    <property type="entry name" value="SAF"/>
</dbReference>
<name>A0ABS5UY80_9GAMM</name>
<keyword evidence="9" id="KW-0969">Cilium</keyword>
<keyword evidence="10" id="KW-1185">Reference proteome</keyword>
<dbReference type="PANTHER" id="PTHR36307">
    <property type="entry name" value="FLAGELLA BASAL BODY P-RING FORMATION PROTEIN FLGA"/>
    <property type="match status" value="1"/>
</dbReference>
<keyword evidence="9" id="KW-0282">Flagellum</keyword>
<dbReference type="PANTHER" id="PTHR36307:SF1">
    <property type="entry name" value="FLAGELLA BASAL BODY P-RING FORMATION PROTEIN FLGA"/>
    <property type="match status" value="1"/>
</dbReference>
<evidence type="ECO:0000256" key="2">
    <source>
        <dbReference type="ARBA" id="ARBA00010474"/>
    </source>
</evidence>
<dbReference type="Pfam" id="PF13144">
    <property type="entry name" value="ChapFlgA"/>
    <property type="match status" value="1"/>
</dbReference>
<sequence length="235" mass="25352">MKVKFVLILTIWLLARPVWAGEEAVPPSLSAIAAAAEAAVIEKIDAPDGAKITVEAQNLDARVNLPRCQSPVEASLASDRAISRNNTVKVSCISPDQDYPWQIFISVRAEVLFPVVVATRPLANGDILSADNLELKFVNQTQLRGQQFAAVDSLFGTRVKRRIAQDSPIFAANLCFVCKGDAVSVYAKTSTVEIKIQGEALADGNQGDRIKVRNINSNKVLDATVIGVGEVEIKL</sequence>
<evidence type="ECO:0000313" key="10">
    <source>
        <dbReference type="Proteomes" id="UP001195903"/>
    </source>
</evidence>
<dbReference type="RefSeq" id="WP_214505277.1">
    <property type="nucleotide sequence ID" value="NZ_JAHEPS010000001.1"/>
</dbReference>
<keyword evidence="4 7" id="KW-0732">Signal</keyword>
<dbReference type="Gene3D" id="2.30.30.760">
    <property type="match status" value="1"/>
</dbReference>
<dbReference type="Proteomes" id="UP001195903">
    <property type="component" value="Unassembled WGS sequence"/>
</dbReference>
<feature type="domain" description="AFP-like" evidence="8">
    <location>
        <begin position="115"/>
        <end position="169"/>
    </location>
</feature>
<gene>
    <name evidence="9" type="primary">flgA</name>
    <name evidence="9" type="ORF">KJI95_00830</name>
</gene>
<comment type="function">
    <text evidence="6 7">Involved in the assembly process of the P-ring formation. It may associate with FlgF on the rod constituting a structure essential for the P-ring assembly or may act as a modulator protein for the P-ring assembly.</text>
</comment>
<dbReference type="InterPro" id="IPR017585">
    <property type="entry name" value="SAF_FlgA"/>
</dbReference>
<dbReference type="InterPro" id="IPR039246">
    <property type="entry name" value="Flagellar_FlgA"/>
</dbReference>
<dbReference type="InterPro" id="IPR006190">
    <property type="entry name" value="SAF_AFP_Neu5Ac"/>
</dbReference>
<comment type="subcellular location">
    <subcellularLocation>
        <location evidence="1 7">Periplasm</location>
    </subcellularLocation>
</comment>
<dbReference type="EMBL" id="JAHEPS010000001">
    <property type="protein sequence ID" value="MBT1443073.1"/>
    <property type="molecule type" value="Genomic_DNA"/>
</dbReference>
<evidence type="ECO:0000313" key="9">
    <source>
        <dbReference type="EMBL" id="MBT1443073.1"/>
    </source>
</evidence>
<reference evidence="9 10" key="1">
    <citation type="submission" date="2021-05" db="EMBL/GenBank/DDBJ databases">
        <title>Shewanella sp. JM162201.</title>
        <authorList>
            <person name="Xu S."/>
            <person name="Li A."/>
        </authorList>
    </citation>
    <scope>NUCLEOTIDE SEQUENCE [LARGE SCALE GENOMIC DNA]</scope>
    <source>
        <strain evidence="9 10">JM162201</strain>
    </source>
</reference>
<keyword evidence="5 7" id="KW-0574">Periplasm</keyword>
<evidence type="ECO:0000256" key="5">
    <source>
        <dbReference type="ARBA" id="ARBA00022764"/>
    </source>
</evidence>
<evidence type="ECO:0000256" key="7">
    <source>
        <dbReference type="RuleBase" id="RU362063"/>
    </source>
</evidence>
<organism evidence="9 10">
    <name type="scientific">Shewanella jiangmenensis</name>
    <dbReference type="NCBI Taxonomy" id="2837387"/>
    <lineage>
        <taxon>Bacteria</taxon>
        <taxon>Pseudomonadati</taxon>
        <taxon>Pseudomonadota</taxon>
        <taxon>Gammaproteobacteria</taxon>
        <taxon>Alteromonadales</taxon>
        <taxon>Shewanellaceae</taxon>
        <taxon>Shewanella</taxon>
    </lineage>
</organism>
<proteinExistence type="inferred from homology"/>
<dbReference type="Pfam" id="PF17656">
    <property type="entry name" value="ChapFlgA_N"/>
    <property type="match status" value="1"/>
</dbReference>
<dbReference type="InterPro" id="IPR041231">
    <property type="entry name" value="FlgA_N"/>
</dbReference>
<dbReference type="PROSITE" id="PS50844">
    <property type="entry name" value="AFP_LIKE"/>
    <property type="match status" value="1"/>
</dbReference>
<feature type="signal peptide" evidence="7">
    <location>
        <begin position="1"/>
        <end position="20"/>
    </location>
</feature>
<dbReference type="InterPro" id="IPR036732">
    <property type="entry name" value="AFP_Neu5c_C_sf"/>
</dbReference>
<evidence type="ECO:0000256" key="3">
    <source>
        <dbReference type="ARBA" id="ARBA00014754"/>
    </source>
</evidence>
<evidence type="ECO:0000259" key="8">
    <source>
        <dbReference type="PROSITE" id="PS50844"/>
    </source>
</evidence>
<dbReference type="SUPFAM" id="SSF51269">
    <property type="entry name" value="AFP III-like domain"/>
    <property type="match status" value="1"/>
</dbReference>
<dbReference type="SMART" id="SM00858">
    <property type="entry name" value="SAF"/>
    <property type="match status" value="1"/>
</dbReference>
<keyword evidence="9" id="KW-0966">Cell projection</keyword>
<evidence type="ECO:0000256" key="1">
    <source>
        <dbReference type="ARBA" id="ARBA00004418"/>
    </source>
</evidence>
<dbReference type="Gene3D" id="3.90.1210.10">
    <property type="entry name" value="Antifreeze-like/N-acetylneuraminic acid synthase C-terminal domain"/>
    <property type="match status" value="1"/>
</dbReference>
<comment type="caution">
    <text evidence="9">The sequence shown here is derived from an EMBL/GenBank/DDBJ whole genome shotgun (WGS) entry which is preliminary data.</text>
</comment>
<evidence type="ECO:0000256" key="6">
    <source>
        <dbReference type="ARBA" id="ARBA00025643"/>
    </source>
</evidence>
<keyword evidence="7" id="KW-1005">Bacterial flagellum biogenesis</keyword>
<comment type="similarity">
    <text evidence="2 7">Belongs to the FlgA family.</text>
</comment>
<dbReference type="CDD" id="cd11614">
    <property type="entry name" value="SAF_CpaB_FlgA_like"/>
    <property type="match status" value="1"/>
</dbReference>
<feature type="chain" id="PRO_5044999390" description="Flagella basal body P-ring formation protein FlgA" evidence="7">
    <location>
        <begin position="21"/>
        <end position="235"/>
    </location>
</feature>
<accession>A0ABS5UY80</accession>